<dbReference type="STRING" id="46223.SAMN05421852_103261"/>
<sequence length="122" mass="13877">MSEVKEKIRWFPVLTLDDLWEGEMLDVEVEGEEVLLIHLPGGQIVAYQGMCPHQEISLADGELKDGTLTCTAHRWQFEAATGNGVNPKNCRLYRYEVKVEGEQVYVGFLDGEGRRYNRCTAK</sequence>
<evidence type="ECO:0000256" key="4">
    <source>
        <dbReference type="ARBA" id="ARBA00023014"/>
    </source>
</evidence>
<dbReference type="GO" id="GO:0016705">
    <property type="term" value="F:oxidoreductase activity, acting on paired donors, with incorporation or reduction of molecular oxygen"/>
    <property type="evidence" value="ECO:0007669"/>
    <property type="project" value="UniProtKB-ARBA"/>
</dbReference>
<keyword evidence="1" id="KW-0001">2Fe-2S</keyword>
<dbReference type="GO" id="GO:0004497">
    <property type="term" value="F:monooxygenase activity"/>
    <property type="evidence" value="ECO:0007669"/>
    <property type="project" value="UniProtKB-KW"/>
</dbReference>
<keyword evidence="8" id="KW-0503">Monooxygenase</keyword>
<dbReference type="RefSeq" id="WP_093228671.1">
    <property type="nucleotide sequence ID" value="NZ_FORR01000003.1"/>
</dbReference>
<evidence type="ECO:0000256" key="3">
    <source>
        <dbReference type="ARBA" id="ARBA00023004"/>
    </source>
</evidence>
<keyword evidence="4" id="KW-0411">Iron-sulfur</keyword>
<proteinExistence type="inferred from homology"/>
<evidence type="ECO:0000313" key="8">
    <source>
        <dbReference type="EMBL" id="SFJ02220.1"/>
    </source>
</evidence>
<keyword evidence="9" id="KW-1185">Reference proteome</keyword>
<keyword evidence="8" id="KW-0560">Oxidoreductase</keyword>
<dbReference type="CDD" id="cd03474">
    <property type="entry name" value="Rieske_T4moC"/>
    <property type="match status" value="1"/>
</dbReference>
<feature type="domain" description="Rieske" evidence="7">
    <location>
        <begin position="11"/>
        <end position="106"/>
    </location>
</feature>
<dbReference type="GO" id="GO:0046872">
    <property type="term" value="F:metal ion binding"/>
    <property type="evidence" value="ECO:0007669"/>
    <property type="project" value="UniProtKB-KW"/>
</dbReference>
<evidence type="ECO:0000259" key="7">
    <source>
        <dbReference type="PROSITE" id="PS51296"/>
    </source>
</evidence>
<dbReference type="InterPro" id="IPR036922">
    <property type="entry name" value="Rieske_2Fe-2S_sf"/>
</dbReference>
<protein>
    <submittedName>
        <fullName evidence="8">Toluene monooxygenase system ferredoxin subunit</fullName>
    </submittedName>
</protein>
<keyword evidence="2" id="KW-0479">Metal-binding</keyword>
<evidence type="ECO:0000256" key="5">
    <source>
        <dbReference type="ARBA" id="ARBA00034078"/>
    </source>
</evidence>
<comment type="similarity">
    <text evidence="6">Belongs to the bacterial ring-hydroxylating dioxygenase ferredoxin component family.</text>
</comment>
<name>A0A1I3MZP0_9BACL</name>
<dbReference type="AlphaFoldDB" id="A0A1I3MZP0"/>
<evidence type="ECO:0000256" key="6">
    <source>
        <dbReference type="ARBA" id="ARBA00038001"/>
    </source>
</evidence>
<comment type="cofactor">
    <cofactor evidence="5">
        <name>[2Fe-2S] cluster</name>
        <dbReference type="ChEBI" id="CHEBI:190135"/>
    </cofactor>
</comment>
<dbReference type="InterPro" id="IPR017941">
    <property type="entry name" value="Rieske_2Fe-2S"/>
</dbReference>
<reference evidence="8 9" key="1">
    <citation type="submission" date="2016-10" db="EMBL/GenBank/DDBJ databases">
        <authorList>
            <person name="de Groot N.N."/>
        </authorList>
    </citation>
    <scope>NUCLEOTIDE SEQUENCE [LARGE SCALE GENOMIC DNA]</scope>
    <source>
        <strain evidence="8 9">DSM 44778</strain>
    </source>
</reference>
<dbReference type="OrthoDB" id="9795104at2"/>
<evidence type="ECO:0000256" key="1">
    <source>
        <dbReference type="ARBA" id="ARBA00022714"/>
    </source>
</evidence>
<dbReference type="Pfam" id="PF00355">
    <property type="entry name" value="Rieske"/>
    <property type="match status" value="1"/>
</dbReference>
<evidence type="ECO:0000313" key="9">
    <source>
        <dbReference type="Proteomes" id="UP000199545"/>
    </source>
</evidence>
<keyword evidence="3" id="KW-0408">Iron</keyword>
<dbReference type="PROSITE" id="PS51296">
    <property type="entry name" value="RIESKE"/>
    <property type="match status" value="1"/>
</dbReference>
<dbReference type="Proteomes" id="UP000199545">
    <property type="component" value="Unassembled WGS sequence"/>
</dbReference>
<gene>
    <name evidence="8" type="ORF">SAMN05421852_103261</name>
</gene>
<dbReference type="GO" id="GO:0051537">
    <property type="term" value="F:2 iron, 2 sulfur cluster binding"/>
    <property type="evidence" value="ECO:0007669"/>
    <property type="project" value="UniProtKB-KW"/>
</dbReference>
<dbReference type="Gene3D" id="2.102.10.10">
    <property type="entry name" value="Rieske [2Fe-2S] iron-sulphur domain"/>
    <property type="match status" value="1"/>
</dbReference>
<accession>A0A1I3MZP0</accession>
<dbReference type="PANTHER" id="PTHR21496:SF0">
    <property type="entry name" value="RIESKE DOMAIN-CONTAINING PROTEIN"/>
    <property type="match status" value="1"/>
</dbReference>
<organism evidence="8 9">
    <name type="scientific">Thermoflavimicrobium dichotomicum</name>
    <dbReference type="NCBI Taxonomy" id="46223"/>
    <lineage>
        <taxon>Bacteria</taxon>
        <taxon>Bacillati</taxon>
        <taxon>Bacillota</taxon>
        <taxon>Bacilli</taxon>
        <taxon>Bacillales</taxon>
        <taxon>Thermoactinomycetaceae</taxon>
        <taxon>Thermoflavimicrobium</taxon>
    </lineage>
</organism>
<dbReference type="EMBL" id="FORR01000003">
    <property type="protein sequence ID" value="SFJ02220.1"/>
    <property type="molecule type" value="Genomic_DNA"/>
</dbReference>
<dbReference type="PANTHER" id="PTHR21496">
    <property type="entry name" value="FERREDOXIN-RELATED"/>
    <property type="match status" value="1"/>
</dbReference>
<dbReference type="SUPFAM" id="SSF50022">
    <property type="entry name" value="ISP domain"/>
    <property type="match status" value="1"/>
</dbReference>
<evidence type="ECO:0000256" key="2">
    <source>
        <dbReference type="ARBA" id="ARBA00022723"/>
    </source>
</evidence>